<dbReference type="Proteomes" id="UP000294678">
    <property type="component" value="Unassembled WGS sequence"/>
</dbReference>
<name>A0AA46I5L7_9FUSO</name>
<dbReference type="InterPro" id="IPR035906">
    <property type="entry name" value="MetI-like_sf"/>
</dbReference>
<evidence type="ECO:0000256" key="5">
    <source>
        <dbReference type="ARBA" id="ARBA00022692"/>
    </source>
</evidence>
<sequence>MLNRVKRRKLIDNIFKNIVFLCTMFGVVILVVLMFDILRKGLGWINLNFLTHFPSRFPKKAGLASAIVGTSWIITLTALIAFPLGVGTALYLEEYANKTTKFFKILELNIANLAGVPSIVYGMLGLSVFVQMLGFGRSILSGAFTLALLILPVVIVSAQEAIKAVPNSAKEGAYALGMTKWQMIKCVVLPYAMPGMLTGSILALSRAAGEAAPLIVVGAAAYVPFFPKNIFDIFTVMPIQIYNWTSRPQEDFQYIAAAGIIVLMILLLSANGLAIYLRNKYQQDI</sequence>
<dbReference type="Gene3D" id="1.10.3720.10">
    <property type="entry name" value="MetI-like"/>
    <property type="match status" value="1"/>
</dbReference>
<keyword evidence="7 8" id="KW-0472">Membrane</keyword>
<evidence type="ECO:0000313" key="10">
    <source>
        <dbReference type="EMBL" id="TDT70552.1"/>
    </source>
</evidence>
<reference evidence="10 11" key="1">
    <citation type="submission" date="2019-03" db="EMBL/GenBank/DDBJ databases">
        <title>Genomic Encyclopedia of Type Strains, Phase IV (KMG-IV): sequencing the most valuable type-strain genomes for metagenomic binning, comparative biology and taxonomic classification.</title>
        <authorList>
            <person name="Goeker M."/>
        </authorList>
    </citation>
    <scope>NUCLEOTIDE SEQUENCE [LARGE SCALE GENOMIC DNA]</scope>
    <source>
        <strain evidence="10 11">DSM 100055</strain>
    </source>
</reference>
<feature type="transmembrane region" description="Helical" evidence="8">
    <location>
        <begin position="183"/>
        <end position="205"/>
    </location>
</feature>
<proteinExistence type="inferred from homology"/>
<dbReference type="PANTHER" id="PTHR43470:SF5">
    <property type="entry name" value="PHOSPHATE TRANSPORT SYSTEM PERMEASE PROTEIN PSTA"/>
    <property type="match status" value="1"/>
</dbReference>
<feature type="transmembrane region" description="Helical" evidence="8">
    <location>
        <begin position="252"/>
        <end position="277"/>
    </location>
</feature>
<dbReference type="PANTHER" id="PTHR43470">
    <property type="entry name" value="PHOSPHATE TRANSPORT SYSTEM PERMEASE PROTEIN PSTA-RELATED"/>
    <property type="match status" value="1"/>
</dbReference>
<comment type="similarity">
    <text evidence="2 8">Belongs to the binding-protein-dependent transport system permease family. CysTW subfamily.</text>
</comment>
<accession>A0AA46I5L7</accession>
<evidence type="ECO:0000256" key="4">
    <source>
        <dbReference type="ARBA" id="ARBA00022475"/>
    </source>
</evidence>
<dbReference type="PROSITE" id="PS50928">
    <property type="entry name" value="ABC_TM1"/>
    <property type="match status" value="1"/>
</dbReference>
<evidence type="ECO:0000256" key="1">
    <source>
        <dbReference type="ARBA" id="ARBA00004651"/>
    </source>
</evidence>
<evidence type="ECO:0000256" key="2">
    <source>
        <dbReference type="ARBA" id="ARBA00007069"/>
    </source>
</evidence>
<evidence type="ECO:0000256" key="6">
    <source>
        <dbReference type="ARBA" id="ARBA00022989"/>
    </source>
</evidence>
<dbReference type="GO" id="GO:0005315">
    <property type="term" value="F:phosphate transmembrane transporter activity"/>
    <property type="evidence" value="ECO:0007669"/>
    <property type="project" value="InterPro"/>
</dbReference>
<dbReference type="AlphaFoldDB" id="A0AA46I5L7"/>
<keyword evidence="5 8" id="KW-0812">Transmembrane</keyword>
<dbReference type="GO" id="GO:0035435">
    <property type="term" value="P:phosphate ion transmembrane transport"/>
    <property type="evidence" value="ECO:0007669"/>
    <property type="project" value="InterPro"/>
</dbReference>
<feature type="transmembrane region" description="Helical" evidence="8">
    <location>
        <begin position="139"/>
        <end position="162"/>
    </location>
</feature>
<comment type="caution">
    <text evidence="10">The sequence shown here is derived from an EMBL/GenBank/DDBJ whole genome shotgun (WGS) entry which is preliminary data.</text>
</comment>
<keyword evidence="3" id="KW-0813">Transport</keyword>
<dbReference type="NCBIfam" id="TIGR00974">
    <property type="entry name" value="3a0107s02c"/>
    <property type="match status" value="1"/>
</dbReference>
<organism evidence="10 11">
    <name type="scientific">Hypnocyclicus thermotrophus</name>
    <dbReference type="NCBI Taxonomy" id="1627895"/>
    <lineage>
        <taxon>Bacteria</taxon>
        <taxon>Fusobacteriati</taxon>
        <taxon>Fusobacteriota</taxon>
        <taxon>Fusobacteriia</taxon>
        <taxon>Fusobacteriales</taxon>
        <taxon>Fusobacteriaceae</taxon>
        <taxon>Hypnocyclicus</taxon>
    </lineage>
</organism>
<evidence type="ECO:0000313" key="11">
    <source>
        <dbReference type="Proteomes" id="UP000294678"/>
    </source>
</evidence>
<keyword evidence="6 8" id="KW-1133">Transmembrane helix</keyword>
<feature type="transmembrane region" description="Helical" evidence="8">
    <location>
        <begin position="113"/>
        <end position="133"/>
    </location>
</feature>
<keyword evidence="4 8" id="KW-1003">Cell membrane</keyword>
<evidence type="ECO:0000256" key="3">
    <source>
        <dbReference type="ARBA" id="ARBA00022448"/>
    </source>
</evidence>
<dbReference type="GO" id="GO:0005886">
    <property type="term" value="C:plasma membrane"/>
    <property type="evidence" value="ECO:0007669"/>
    <property type="project" value="UniProtKB-SubCell"/>
</dbReference>
<dbReference type="RefSeq" id="WP_134112987.1">
    <property type="nucleotide sequence ID" value="NZ_SOBG01000004.1"/>
</dbReference>
<dbReference type="SUPFAM" id="SSF161098">
    <property type="entry name" value="MetI-like"/>
    <property type="match status" value="1"/>
</dbReference>
<feature type="transmembrane region" description="Helical" evidence="8">
    <location>
        <begin position="63"/>
        <end position="92"/>
    </location>
</feature>
<dbReference type="Pfam" id="PF00528">
    <property type="entry name" value="BPD_transp_1"/>
    <property type="match status" value="1"/>
</dbReference>
<gene>
    <name evidence="10" type="ORF">EV215_1099</name>
</gene>
<dbReference type="InterPro" id="IPR000515">
    <property type="entry name" value="MetI-like"/>
</dbReference>
<feature type="domain" description="ABC transmembrane type-1" evidence="9">
    <location>
        <begin position="67"/>
        <end position="273"/>
    </location>
</feature>
<feature type="transmembrane region" description="Helical" evidence="8">
    <location>
        <begin position="14"/>
        <end position="35"/>
    </location>
</feature>
<dbReference type="CDD" id="cd06261">
    <property type="entry name" value="TM_PBP2"/>
    <property type="match status" value="1"/>
</dbReference>
<evidence type="ECO:0000256" key="7">
    <source>
        <dbReference type="ARBA" id="ARBA00023136"/>
    </source>
</evidence>
<keyword evidence="11" id="KW-1185">Reference proteome</keyword>
<comment type="subcellular location">
    <subcellularLocation>
        <location evidence="1 8">Cell membrane</location>
        <topology evidence="1 8">Multi-pass membrane protein</topology>
    </subcellularLocation>
</comment>
<evidence type="ECO:0000256" key="8">
    <source>
        <dbReference type="RuleBase" id="RU363043"/>
    </source>
</evidence>
<protein>
    <recommendedName>
        <fullName evidence="8">Phosphate transport system permease protein PstA</fullName>
    </recommendedName>
</protein>
<dbReference type="InterPro" id="IPR005672">
    <property type="entry name" value="Phosphate_PstA"/>
</dbReference>
<dbReference type="EMBL" id="SOBG01000004">
    <property type="protein sequence ID" value="TDT70552.1"/>
    <property type="molecule type" value="Genomic_DNA"/>
</dbReference>
<evidence type="ECO:0000259" key="9">
    <source>
        <dbReference type="PROSITE" id="PS50928"/>
    </source>
</evidence>